<dbReference type="KEGG" id="dps:DP2649"/>
<dbReference type="AlphaFoldDB" id="Q6AJU8"/>
<gene>
    <name evidence="3" type="ordered locus">DP2649</name>
</gene>
<dbReference type="STRING" id="177439.DP2649"/>
<dbReference type="EMBL" id="CR522870">
    <property type="protein sequence ID" value="CAG37378.1"/>
    <property type="molecule type" value="Genomic_DNA"/>
</dbReference>
<evidence type="ECO:0000256" key="2">
    <source>
        <dbReference type="SAM" id="MobiDB-lite"/>
    </source>
</evidence>
<dbReference type="SUPFAM" id="SSF103039">
    <property type="entry name" value="CheC-like"/>
    <property type="match status" value="2"/>
</dbReference>
<organism evidence="3 4">
    <name type="scientific">Desulfotalea psychrophila (strain LSv54 / DSM 12343)</name>
    <dbReference type="NCBI Taxonomy" id="177439"/>
    <lineage>
        <taxon>Bacteria</taxon>
        <taxon>Pseudomonadati</taxon>
        <taxon>Thermodesulfobacteriota</taxon>
        <taxon>Desulfobulbia</taxon>
        <taxon>Desulfobulbales</taxon>
        <taxon>Desulfocapsaceae</taxon>
        <taxon>Desulfotalea</taxon>
    </lineage>
</organism>
<dbReference type="InterPro" id="IPR028976">
    <property type="entry name" value="CheC-like_sf"/>
</dbReference>
<dbReference type="GO" id="GO:0006935">
    <property type="term" value="P:chemotaxis"/>
    <property type="evidence" value="ECO:0007669"/>
    <property type="project" value="UniProtKB-KW"/>
</dbReference>
<evidence type="ECO:0000256" key="1">
    <source>
        <dbReference type="ARBA" id="ARBA00022500"/>
    </source>
</evidence>
<dbReference type="eggNOG" id="COG1776">
    <property type="taxonomic scope" value="Bacteria"/>
</dbReference>
<evidence type="ECO:0000313" key="4">
    <source>
        <dbReference type="Proteomes" id="UP000000602"/>
    </source>
</evidence>
<keyword evidence="4" id="KW-1185">Reference proteome</keyword>
<dbReference type="Proteomes" id="UP000000602">
    <property type="component" value="Chromosome"/>
</dbReference>
<protein>
    <submittedName>
        <fullName evidence="3">Related to two-component system response regulator</fullName>
    </submittedName>
</protein>
<dbReference type="OrthoDB" id="5428968at2"/>
<dbReference type="eggNOG" id="COG3706">
    <property type="taxonomic scope" value="Bacteria"/>
</dbReference>
<dbReference type="HOGENOM" id="CLU_414914_0_0_7"/>
<proteinExistence type="predicted"/>
<reference evidence="4" key="1">
    <citation type="journal article" date="2004" name="Environ. Microbiol.">
        <title>The genome of Desulfotalea psychrophila, a sulfate-reducing bacterium from permanently cold Arctic sediments.</title>
        <authorList>
            <person name="Rabus R."/>
            <person name="Ruepp A."/>
            <person name="Frickey T."/>
            <person name="Rattei T."/>
            <person name="Fartmann B."/>
            <person name="Stark M."/>
            <person name="Bauer M."/>
            <person name="Zibat A."/>
            <person name="Lombardot T."/>
            <person name="Becker I."/>
            <person name="Amann J."/>
            <person name="Gellner K."/>
            <person name="Teeling H."/>
            <person name="Leuschner W.D."/>
            <person name="Gloeckner F.-O."/>
            <person name="Lupas A.N."/>
            <person name="Amann R."/>
            <person name="Klenk H.-P."/>
        </authorList>
    </citation>
    <scope>NUCLEOTIDE SEQUENCE [LARGE SCALE GENOMIC DNA]</scope>
    <source>
        <strain evidence="4">DSM 12343 / LSv54</strain>
    </source>
</reference>
<dbReference type="RefSeq" id="WP_011189890.1">
    <property type="nucleotide sequence ID" value="NC_006138.1"/>
</dbReference>
<evidence type="ECO:0000313" key="3">
    <source>
        <dbReference type="EMBL" id="CAG37378.1"/>
    </source>
</evidence>
<dbReference type="Gene3D" id="3.40.1550.10">
    <property type="entry name" value="CheC-like"/>
    <property type="match status" value="2"/>
</dbReference>
<name>Q6AJU8_DESPS</name>
<keyword evidence="1" id="KW-0145">Chemotaxis</keyword>
<feature type="region of interest" description="Disordered" evidence="2">
    <location>
        <begin position="252"/>
        <end position="271"/>
    </location>
</feature>
<accession>Q6AJU8</accession>
<sequence length="641" mass="68289">MNQRERIEKILEEVQAYVQKDVAALLGASFSLSGFATSLVTKEEVLADLSGRYVLSHLDLVGEVEGSGCLLVRVKDAILLGGTLIMLPTAELEEVVAQDNYSADVGDAYGEIANIIAGSYSKAFEENYAKTCRMVRKDLELISPLKLDATGDDGFLSQLYCRVLATPTLGDRGMGQMVLLLPAAPLELDAEEVPADKISPVIDPEVSSSSDVAPPVVDPVVSSSADVAPPVLDPVVSSSSDVVSPVIDPVVSSSSDVAPSASPPAPPMDIKKNKKRMDALLSDCFEKMTRELSTLLGATVVVSDLQNSFLSKEAFFVDVVKGKQVVTDLEMSGDIVGHSYLALSLKDAIYMGGALIMLPPSELDIVVREEDFDDDAQDAYGEIANIINGVYSNAFKNDYREDVHLIRREMVEVAPLKVDISAEQPFMDQLYYVTSMALRVNDQGLGRLHVLFPAEAFGLIAPAQAEESVAPVEIGGLSRSAATAAPEKSSAARGSGVNTSASAAAVPEAVSADGSWGGQSCSCDVLLISDERHETEKIAKVLQERGYVVSNITFGDNVFDYISVKLKAVYLVMSELSEQAFGLAIKVSTGSSLPLIAAGPAWTKSKVLKAVKYGVSDILLTPAGQEDILENIDRNITSHVS</sequence>